<name>A0A5A8CDW4_CAFRO</name>
<evidence type="ECO:0000256" key="1">
    <source>
        <dbReference type="ARBA" id="ARBA00005446"/>
    </source>
</evidence>
<dbReference type="Proteomes" id="UP000323011">
    <property type="component" value="Unassembled WGS sequence"/>
</dbReference>
<evidence type="ECO:0000256" key="6">
    <source>
        <dbReference type="SAM" id="MobiDB-lite"/>
    </source>
</evidence>
<comment type="caution">
    <text evidence="9">The sequence shown here is derived from an EMBL/GenBank/DDBJ whole genome shotgun (WGS) entry which is preliminary data.</text>
</comment>
<dbReference type="GO" id="GO:0043138">
    <property type="term" value="F:3'-5' DNA helicase activity"/>
    <property type="evidence" value="ECO:0007669"/>
    <property type="project" value="UniProtKB-EC"/>
</dbReference>
<dbReference type="GO" id="GO:0005694">
    <property type="term" value="C:chromosome"/>
    <property type="evidence" value="ECO:0007669"/>
    <property type="project" value="TreeGrafter"/>
</dbReference>
<feature type="domain" description="Helicase C-terminal" evidence="8">
    <location>
        <begin position="155"/>
        <end position="306"/>
    </location>
</feature>
<dbReference type="AlphaFoldDB" id="A0A5A8CDW4"/>
<evidence type="ECO:0000313" key="10">
    <source>
        <dbReference type="Proteomes" id="UP000323011"/>
    </source>
</evidence>
<organism evidence="9 10">
    <name type="scientific">Cafeteria roenbergensis</name>
    <name type="common">Marine flagellate</name>
    <dbReference type="NCBI Taxonomy" id="33653"/>
    <lineage>
        <taxon>Eukaryota</taxon>
        <taxon>Sar</taxon>
        <taxon>Stramenopiles</taxon>
        <taxon>Bigyra</taxon>
        <taxon>Opalozoa</taxon>
        <taxon>Bicosoecida</taxon>
        <taxon>Cafeteriaceae</taxon>
        <taxon>Cafeteria</taxon>
    </lineage>
</organism>
<dbReference type="GO" id="GO:0009378">
    <property type="term" value="F:four-way junction helicase activity"/>
    <property type="evidence" value="ECO:0007669"/>
    <property type="project" value="TreeGrafter"/>
</dbReference>
<dbReference type="InterPro" id="IPR001650">
    <property type="entry name" value="Helicase_C-like"/>
</dbReference>
<evidence type="ECO:0000256" key="4">
    <source>
        <dbReference type="ARBA" id="ARBA00034617"/>
    </source>
</evidence>
<dbReference type="GO" id="GO:0005737">
    <property type="term" value="C:cytoplasm"/>
    <property type="evidence" value="ECO:0007669"/>
    <property type="project" value="TreeGrafter"/>
</dbReference>
<accession>A0A5A8CDW4</accession>
<dbReference type="Pfam" id="PF00270">
    <property type="entry name" value="DEAD"/>
    <property type="match status" value="1"/>
</dbReference>
<dbReference type="PANTHER" id="PTHR13710:SF108">
    <property type="entry name" value="ATP-DEPENDENT DNA HELICASE Q4"/>
    <property type="match status" value="1"/>
</dbReference>
<dbReference type="EC" id="5.6.2.4" evidence="5"/>
<dbReference type="EMBL" id="VLTN01000032">
    <property type="protein sequence ID" value="KAA0150754.1"/>
    <property type="molecule type" value="Genomic_DNA"/>
</dbReference>
<dbReference type="PROSITE" id="PS51192">
    <property type="entry name" value="HELICASE_ATP_BIND_1"/>
    <property type="match status" value="1"/>
</dbReference>
<dbReference type="InterPro" id="IPR027417">
    <property type="entry name" value="P-loop_NTPase"/>
</dbReference>
<dbReference type="SMART" id="SM00490">
    <property type="entry name" value="HELICc"/>
    <property type="match status" value="1"/>
</dbReference>
<dbReference type="PANTHER" id="PTHR13710">
    <property type="entry name" value="DNA HELICASE RECQ FAMILY MEMBER"/>
    <property type="match status" value="1"/>
</dbReference>
<dbReference type="SUPFAM" id="SSF52540">
    <property type="entry name" value="P-loop containing nucleoside triphosphate hydrolases"/>
    <property type="match status" value="1"/>
</dbReference>
<dbReference type="GO" id="GO:0003676">
    <property type="term" value="F:nucleic acid binding"/>
    <property type="evidence" value="ECO:0007669"/>
    <property type="project" value="InterPro"/>
</dbReference>
<evidence type="ECO:0000256" key="2">
    <source>
        <dbReference type="ARBA" id="ARBA00022741"/>
    </source>
</evidence>
<evidence type="ECO:0000259" key="7">
    <source>
        <dbReference type="PROSITE" id="PS51192"/>
    </source>
</evidence>
<feature type="region of interest" description="Disordered" evidence="6">
    <location>
        <begin position="578"/>
        <end position="705"/>
    </location>
</feature>
<keyword evidence="2" id="KW-0547">Nucleotide-binding</keyword>
<dbReference type="GO" id="GO:0005524">
    <property type="term" value="F:ATP binding"/>
    <property type="evidence" value="ECO:0007669"/>
    <property type="project" value="UniProtKB-KW"/>
</dbReference>
<evidence type="ECO:0000256" key="3">
    <source>
        <dbReference type="ARBA" id="ARBA00022840"/>
    </source>
</evidence>
<comment type="catalytic activity">
    <reaction evidence="4">
        <text>Couples ATP hydrolysis with the unwinding of duplex DNA by translocating in the 3'-5' direction.</text>
        <dbReference type="EC" id="5.6.2.4"/>
    </reaction>
</comment>
<keyword evidence="3" id="KW-0067">ATP-binding</keyword>
<dbReference type="Gene3D" id="3.40.50.300">
    <property type="entry name" value="P-loop containing nucleotide triphosphate hydrolases"/>
    <property type="match status" value="2"/>
</dbReference>
<gene>
    <name evidence="9" type="ORF">FNF29_05089</name>
</gene>
<sequence>MQDQMARLPPPLVGVCIAAQQTAQATAEALAALRGGLCHVLFVSPERLLAPSFRRLAADPLSFPPVAMLAIDEAHCVTEWGHNFRPAYLRLRAAAERVLRPRCTLALTATATPRAVSGVCGSLSLPEGGVRVGDWHRPNLFLSASKEEGDLRPRALVRLLSDADSPLSARAAPSVIVYVQRQREAEAVADGLRSRGVGAAPYHAGMGPSQRARTQRRFTGGTLRVVVATVAFGLGIDKADVRGVVHWGAPRSPEDYLQQVGRAGRDGKPAHCHAFVGASECTRARALASGDGVSVPQSAALVAALAGATCRLQRAADAAAPLLSAHRDSAALKGVADPFAQANGSVGRGGAGIDPAGPAAASLWPEVAAPPVSVDLWWCREGLDLRSEVVETVLAYLESAGFAEAEEPRYGVVDVTLTRRHPLQAAALSPALGTSIALARSADGDLAVAEGPGDGVLWRDSRGLWVVRVDVAWAAAALRRPPRSVASELLRLRDVAEARLEFSRWSLSVRLLPLGVLRARGVVEAGATAAEAAEAAARAVWKRAGRLRAGACARVEQAWGMLREAAADGWRPSLGLRPAASSGTGSALRVGSASSAGGNSERGLKRARDDAGSTRSGKRVRGHVPADDDVEEMRAALAASARGREHPAGAAGAGDSARLAAAGSGREAGSDSGDESSDDDAGSDAGSDGGSGQLTSSPGAGKRGGAAATLLSRLGSYFGSPAEARGLVPMRSPLRSLPLPLLRRDAAALRLAQARAAMGDREAEAAVRLGHRMASLEGEMRDAVSGVAGRVRACVRATVGAKSELGPARTMSLGLADAAVAWRCGVLGEPREVAGERDDVVLDAMTAAACSPEACARVLVGVGSELFPPQTWRMSSAWEAGAAFKAEELAAMAAAAGWGGGPGGMAPLLRGLDGAYELSGPESKA</sequence>
<dbReference type="GO" id="GO:0005634">
    <property type="term" value="C:nucleus"/>
    <property type="evidence" value="ECO:0007669"/>
    <property type="project" value="TreeGrafter"/>
</dbReference>
<comment type="similarity">
    <text evidence="1">Belongs to the helicase family. RecQ subfamily.</text>
</comment>
<feature type="compositionally biased region" description="Acidic residues" evidence="6">
    <location>
        <begin position="672"/>
        <end position="682"/>
    </location>
</feature>
<evidence type="ECO:0000256" key="5">
    <source>
        <dbReference type="ARBA" id="ARBA00034808"/>
    </source>
</evidence>
<evidence type="ECO:0000313" key="9">
    <source>
        <dbReference type="EMBL" id="KAA0150754.1"/>
    </source>
</evidence>
<feature type="compositionally biased region" description="Low complexity" evidence="6">
    <location>
        <begin position="648"/>
        <end position="671"/>
    </location>
</feature>
<evidence type="ECO:0000259" key="8">
    <source>
        <dbReference type="PROSITE" id="PS51194"/>
    </source>
</evidence>
<reference evidence="9 10" key="1">
    <citation type="submission" date="2019-07" db="EMBL/GenBank/DDBJ databases">
        <title>Genomes of Cafeteria roenbergensis.</title>
        <authorList>
            <person name="Fischer M.G."/>
            <person name="Hackl T."/>
            <person name="Roman M."/>
        </authorList>
    </citation>
    <scope>NUCLEOTIDE SEQUENCE [LARGE SCALE GENOMIC DNA]</scope>
    <source>
        <strain evidence="9 10">BVI</strain>
    </source>
</reference>
<keyword evidence="10" id="KW-1185">Reference proteome</keyword>
<dbReference type="Pfam" id="PF00271">
    <property type="entry name" value="Helicase_C"/>
    <property type="match status" value="1"/>
</dbReference>
<dbReference type="GO" id="GO:0000724">
    <property type="term" value="P:double-strand break repair via homologous recombination"/>
    <property type="evidence" value="ECO:0007669"/>
    <property type="project" value="TreeGrafter"/>
</dbReference>
<feature type="domain" description="Helicase ATP-binding" evidence="7">
    <location>
        <begin position="1"/>
        <end position="129"/>
    </location>
</feature>
<dbReference type="InterPro" id="IPR014001">
    <property type="entry name" value="Helicase_ATP-bd"/>
</dbReference>
<dbReference type="InterPro" id="IPR011545">
    <property type="entry name" value="DEAD/DEAH_box_helicase_dom"/>
</dbReference>
<proteinExistence type="inferred from homology"/>
<protein>
    <recommendedName>
        <fullName evidence="5">DNA 3'-5' helicase</fullName>
        <ecNumber evidence="5">5.6.2.4</ecNumber>
    </recommendedName>
</protein>
<feature type="compositionally biased region" description="Basic and acidic residues" evidence="6">
    <location>
        <begin position="602"/>
        <end position="612"/>
    </location>
</feature>
<dbReference type="PROSITE" id="PS51194">
    <property type="entry name" value="HELICASE_CTER"/>
    <property type="match status" value="1"/>
</dbReference>